<evidence type="ECO:0000313" key="1">
    <source>
        <dbReference type="EMBL" id="CAB4139370.1"/>
    </source>
</evidence>
<protein>
    <submittedName>
        <fullName evidence="1">Uncharacterized protein</fullName>
    </submittedName>
</protein>
<name>A0A6J5M2Z0_9CAUD</name>
<sequence length="99" mass="9893">MGPNVFPNAVRPVANLAQAAVGAASAQSAVVPAGVTFARVLCLTAPICIAVGSNPTATADDYLVPSGQEVILRVAPGERIAAIRAGASDGAVRISWIGR</sequence>
<gene>
    <name evidence="1" type="ORF">UFOVP345_40</name>
</gene>
<accession>A0A6J5M2Z0</accession>
<reference evidence="1" key="1">
    <citation type="submission" date="2020-04" db="EMBL/GenBank/DDBJ databases">
        <authorList>
            <person name="Chiriac C."/>
            <person name="Salcher M."/>
            <person name="Ghai R."/>
            <person name="Kavagutti S V."/>
        </authorList>
    </citation>
    <scope>NUCLEOTIDE SEQUENCE</scope>
</reference>
<proteinExistence type="predicted"/>
<organism evidence="1">
    <name type="scientific">uncultured Caudovirales phage</name>
    <dbReference type="NCBI Taxonomy" id="2100421"/>
    <lineage>
        <taxon>Viruses</taxon>
        <taxon>Duplodnaviria</taxon>
        <taxon>Heunggongvirae</taxon>
        <taxon>Uroviricota</taxon>
        <taxon>Caudoviricetes</taxon>
        <taxon>Peduoviridae</taxon>
        <taxon>Maltschvirus</taxon>
        <taxon>Maltschvirus maltsch</taxon>
    </lineage>
</organism>
<dbReference type="EMBL" id="LR796353">
    <property type="protein sequence ID" value="CAB4139370.1"/>
    <property type="molecule type" value="Genomic_DNA"/>
</dbReference>